<keyword evidence="1" id="KW-0472">Membrane</keyword>
<evidence type="ECO:0000313" key="3">
    <source>
        <dbReference type="Proteomes" id="UP001607302"/>
    </source>
</evidence>
<keyword evidence="1" id="KW-0812">Transmembrane</keyword>
<evidence type="ECO:0000313" key="2">
    <source>
        <dbReference type="EMBL" id="KAL2718976.1"/>
    </source>
</evidence>
<sequence length="66" mass="7468">MGDFLSLVIKPLATLFAFACYRMFALTDLESIRFEKDGLGMKNKEKANLRFSSIPVRGILVEVQKV</sequence>
<accession>A0ABD2AED3</accession>
<evidence type="ECO:0000256" key="1">
    <source>
        <dbReference type="SAM" id="Phobius"/>
    </source>
</evidence>
<dbReference type="Proteomes" id="UP001607302">
    <property type="component" value="Unassembled WGS sequence"/>
</dbReference>
<feature type="transmembrane region" description="Helical" evidence="1">
    <location>
        <begin position="6"/>
        <end position="24"/>
    </location>
</feature>
<name>A0ABD2AED3_VESSQ</name>
<dbReference type="EMBL" id="JAUDFV010000151">
    <property type="protein sequence ID" value="KAL2718976.1"/>
    <property type="molecule type" value="Genomic_DNA"/>
</dbReference>
<dbReference type="AlphaFoldDB" id="A0ABD2AED3"/>
<comment type="caution">
    <text evidence="2">The sequence shown here is derived from an EMBL/GenBank/DDBJ whole genome shotgun (WGS) entry which is preliminary data.</text>
</comment>
<protein>
    <submittedName>
        <fullName evidence="2">Uncharacterized protein</fullName>
    </submittedName>
</protein>
<proteinExistence type="predicted"/>
<organism evidence="2 3">
    <name type="scientific">Vespula squamosa</name>
    <name type="common">Southern yellow jacket</name>
    <name type="synonym">Wasp</name>
    <dbReference type="NCBI Taxonomy" id="30214"/>
    <lineage>
        <taxon>Eukaryota</taxon>
        <taxon>Metazoa</taxon>
        <taxon>Ecdysozoa</taxon>
        <taxon>Arthropoda</taxon>
        <taxon>Hexapoda</taxon>
        <taxon>Insecta</taxon>
        <taxon>Pterygota</taxon>
        <taxon>Neoptera</taxon>
        <taxon>Endopterygota</taxon>
        <taxon>Hymenoptera</taxon>
        <taxon>Apocrita</taxon>
        <taxon>Aculeata</taxon>
        <taxon>Vespoidea</taxon>
        <taxon>Vespidae</taxon>
        <taxon>Vespinae</taxon>
        <taxon>Vespula</taxon>
    </lineage>
</organism>
<keyword evidence="3" id="KW-1185">Reference proteome</keyword>
<keyword evidence="1" id="KW-1133">Transmembrane helix</keyword>
<reference evidence="2 3" key="1">
    <citation type="journal article" date="2024" name="Ann. Entomol. Soc. Am.">
        <title>Genomic analyses of the southern and eastern yellowjacket wasps (Hymenoptera: Vespidae) reveal evolutionary signatures of social life.</title>
        <authorList>
            <person name="Catto M.A."/>
            <person name="Caine P.B."/>
            <person name="Orr S.E."/>
            <person name="Hunt B.G."/>
            <person name="Goodisman M.A.D."/>
        </authorList>
    </citation>
    <scope>NUCLEOTIDE SEQUENCE [LARGE SCALE GENOMIC DNA]</scope>
    <source>
        <strain evidence="2">233</strain>
        <tissue evidence="2">Head and thorax</tissue>
    </source>
</reference>
<gene>
    <name evidence="2" type="ORF">V1478_011395</name>
</gene>